<dbReference type="InterPro" id="IPR009003">
    <property type="entry name" value="Peptidase_S1_PA"/>
</dbReference>
<dbReference type="CDD" id="cd00190">
    <property type="entry name" value="Tryp_SPc"/>
    <property type="match status" value="1"/>
</dbReference>
<dbReference type="SMART" id="SM00020">
    <property type="entry name" value="Tryp_SPc"/>
    <property type="match status" value="1"/>
</dbReference>
<dbReference type="InterPro" id="IPR033116">
    <property type="entry name" value="TRYPSIN_SER"/>
</dbReference>
<protein>
    <submittedName>
        <fullName evidence="8">Group 3 mite allergen-like protein (Serine protease)</fullName>
    </submittedName>
</protein>
<dbReference type="PANTHER" id="PTHR24252">
    <property type="entry name" value="ACROSIN-RELATED"/>
    <property type="match status" value="1"/>
</dbReference>
<sequence>MESLIIVITLYSSLIISITATTLSPAEPQITTLQWNDDITRENDAIVEAYDYINLNECNCGRRMTRYPKIINGSNAVHGNYPWMISLLLNNRHHCGGSLINSRWVLTAAHCVYHVPSSRFRVKLGSHLRSNNNTEPMSTILENVLAIAHPGFTFTTFQDDLALIRLPKAVTYTSYIQPICLPDRVTTMPIPRKATVIGWGKLKQAGISAETLQQVELPIIDNIKCINWYHEMGKMLTIRPTQICAGFEEGGKDACQGDSGSPMMITNHLSKRSTVIGVVSAGIGCALPKLPGIYTRISAYLPWIRETMQRYDGDGKPKSPFSSVTTESSINVASTANEPIDETKAPELDNLWALVSPSSLQPQLSMANSSPSTMETNNEIMESEHKKLWSLITSSLIKQKLTQ</sequence>
<gene>
    <name evidence="8" type="ORF">BLA29_004244</name>
</gene>
<dbReference type="SUPFAM" id="SSF50494">
    <property type="entry name" value="Trypsin-like serine proteases"/>
    <property type="match status" value="1"/>
</dbReference>
<feature type="domain" description="Peptidase S1" evidence="7">
    <location>
        <begin position="70"/>
        <end position="309"/>
    </location>
</feature>
<dbReference type="PROSITE" id="PS00135">
    <property type="entry name" value="TRYPSIN_SER"/>
    <property type="match status" value="1"/>
</dbReference>
<dbReference type="Proteomes" id="UP000194236">
    <property type="component" value="Unassembled WGS sequence"/>
</dbReference>
<keyword evidence="9" id="KW-1185">Reference proteome</keyword>
<dbReference type="InterPro" id="IPR043504">
    <property type="entry name" value="Peptidase_S1_PA_chymotrypsin"/>
</dbReference>
<dbReference type="PANTHER" id="PTHR24252:SF7">
    <property type="entry name" value="HYALIN"/>
    <property type="match status" value="1"/>
</dbReference>
<evidence type="ECO:0000256" key="4">
    <source>
        <dbReference type="ARBA" id="ARBA00023157"/>
    </source>
</evidence>
<keyword evidence="2 5" id="KW-0378">Hydrolase</keyword>
<dbReference type="InterPro" id="IPR018114">
    <property type="entry name" value="TRYPSIN_HIS"/>
</dbReference>
<dbReference type="InterPro" id="IPR001314">
    <property type="entry name" value="Peptidase_S1A"/>
</dbReference>
<evidence type="ECO:0000256" key="5">
    <source>
        <dbReference type="RuleBase" id="RU363034"/>
    </source>
</evidence>
<dbReference type="AlphaFoldDB" id="A0A1Y3BK86"/>
<name>A0A1Y3BK86_EURMA</name>
<proteinExistence type="predicted"/>
<evidence type="ECO:0000256" key="3">
    <source>
        <dbReference type="ARBA" id="ARBA00022825"/>
    </source>
</evidence>
<feature type="chain" id="PRO_5012305452" evidence="6">
    <location>
        <begin position="21"/>
        <end position="403"/>
    </location>
</feature>
<keyword evidence="6" id="KW-0732">Signal</keyword>
<keyword evidence="3 5" id="KW-0720">Serine protease</keyword>
<evidence type="ECO:0000256" key="6">
    <source>
        <dbReference type="SAM" id="SignalP"/>
    </source>
</evidence>
<dbReference type="OrthoDB" id="9448935at2759"/>
<dbReference type="FunFam" id="2.40.10.10:FF:000006">
    <property type="entry name" value="Serine proteinase stubble"/>
    <property type="match status" value="1"/>
</dbReference>
<dbReference type="InterPro" id="IPR001254">
    <property type="entry name" value="Trypsin_dom"/>
</dbReference>
<evidence type="ECO:0000256" key="1">
    <source>
        <dbReference type="ARBA" id="ARBA00022670"/>
    </source>
</evidence>
<evidence type="ECO:0000256" key="2">
    <source>
        <dbReference type="ARBA" id="ARBA00022801"/>
    </source>
</evidence>
<reference evidence="8 9" key="1">
    <citation type="submission" date="2017-03" db="EMBL/GenBank/DDBJ databases">
        <title>Genome Survey of Euroglyphus maynei.</title>
        <authorList>
            <person name="Arlian L.G."/>
            <person name="Morgan M.S."/>
            <person name="Rider S.D."/>
        </authorList>
    </citation>
    <scope>NUCLEOTIDE SEQUENCE [LARGE SCALE GENOMIC DNA]</scope>
    <source>
        <strain evidence="8">Arlian Lab</strain>
        <tissue evidence="8">Whole body</tissue>
    </source>
</reference>
<dbReference type="PROSITE" id="PS00134">
    <property type="entry name" value="TRYPSIN_HIS"/>
    <property type="match status" value="1"/>
</dbReference>
<keyword evidence="1 5" id="KW-0645">Protease</keyword>
<comment type="caution">
    <text evidence="8">The sequence shown here is derived from an EMBL/GenBank/DDBJ whole genome shotgun (WGS) entry which is preliminary data.</text>
</comment>
<keyword evidence="4" id="KW-1015">Disulfide bond</keyword>
<dbReference type="Gene3D" id="2.40.10.10">
    <property type="entry name" value="Trypsin-like serine proteases"/>
    <property type="match status" value="1"/>
</dbReference>
<organism evidence="8 9">
    <name type="scientific">Euroglyphus maynei</name>
    <name type="common">Mayne's house dust mite</name>
    <dbReference type="NCBI Taxonomy" id="6958"/>
    <lineage>
        <taxon>Eukaryota</taxon>
        <taxon>Metazoa</taxon>
        <taxon>Ecdysozoa</taxon>
        <taxon>Arthropoda</taxon>
        <taxon>Chelicerata</taxon>
        <taxon>Arachnida</taxon>
        <taxon>Acari</taxon>
        <taxon>Acariformes</taxon>
        <taxon>Sarcoptiformes</taxon>
        <taxon>Astigmata</taxon>
        <taxon>Psoroptidia</taxon>
        <taxon>Analgoidea</taxon>
        <taxon>Pyroglyphidae</taxon>
        <taxon>Pyroglyphinae</taxon>
        <taxon>Euroglyphus</taxon>
    </lineage>
</organism>
<accession>A0A1Y3BK86</accession>
<evidence type="ECO:0000313" key="9">
    <source>
        <dbReference type="Proteomes" id="UP000194236"/>
    </source>
</evidence>
<dbReference type="EMBL" id="MUJZ01014096">
    <property type="protein sequence ID" value="OTF81360.1"/>
    <property type="molecule type" value="Genomic_DNA"/>
</dbReference>
<dbReference type="GO" id="GO:0006508">
    <property type="term" value="P:proteolysis"/>
    <property type="evidence" value="ECO:0007669"/>
    <property type="project" value="UniProtKB-KW"/>
</dbReference>
<dbReference type="GO" id="GO:0004252">
    <property type="term" value="F:serine-type endopeptidase activity"/>
    <property type="evidence" value="ECO:0007669"/>
    <property type="project" value="InterPro"/>
</dbReference>
<feature type="signal peptide" evidence="6">
    <location>
        <begin position="1"/>
        <end position="20"/>
    </location>
</feature>
<evidence type="ECO:0000313" key="8">
    <source>
        <dbReference type="EMBL" id="OTF81360.1"/>
    </source>
</evidence>
<evidence type="ECO:0000259" key="7">
    <source>
        <dbReference type="PROSITE" id="PS50240"/>
    </source>
</evidence>
<dbReference type="PRINTS" id="PR00722">
    <property type="entry name" value="CHYMOTRYPSIN"/>
</dbReference>
<dbReference type="PROSITE" id="PS50240">
    <property type="entry name" value="TRYPSIN_DOM"/>
    <property type="match status" value="1"/>
</dbReference>
<dbReference type="Pfam" id="PF00089">
    <property type="entry name" value="Trypsin"/>
    <property type="match status" value="1"/>
</dbReference>